<keyword evidence="2 8" id="KW-0813">Transport</keyword>
<comment type="similarity">
    <text evidence="8 9">Belongs to the TonB-dependent receptor family.</text>
</comment>
<evidence type="ECO:0000256" key="5">
    <source>
        <dbReference type="ARBA" id="ARBA00023077"/>
    </source>
</evidence>
<dbReference type="PANTHER" id="PTHR47234">
    <property type="match status" value="1"/>
</dbReference>
<dbReference type="Gene3D" id="2.40.170.20">
    <property type="entry name" value="TonB-dependent receptor, beta-barrel domain"/>
    <property type="match status" value="1"/>
</dbReference>
<dbReference type="InterPro" id="IPR037066">
    <property type="entry name" value="Plug_dom_sf"/>
</dbReference>
<evidence type="ECO:0000259" key="10">
    <source>
        <dbReference type="Pfam" id="PF00593"/>
    </source>
</evidence>
<dbReference type="Gene3D" id="3.55.50.30">
    <property type="match status" value="1"/>
</dbReference>
<dbReference type="PANTHER" id="PTHR47234:SF3">
    <property type="entry name" value="SECRETIN_TONB SHORT N-TERMINAL DOMAIN-CONTAINING PROTEIN"/>
    <property type="match status" value="1"/>
</dbReference>
<dbReference type="InterPro" id="IPR012910">
    <property type="entry name" value="Plug_dom"/>
</dbReference>
<evidence type="ECO:0000256" key="6">
    <source>
        <dbReference type="ARBA" id="ARBA00023136"/>
    </source>
</evidence>
<dbReference type="RefSeq" id="WP_289364074.1">
    <property type="nucleotide sequence ID" value="NZ_JAUCBP010000006.1"/>
</dbReference>
<keyword evidence="13" id="KW-1185">Reference proteome</keyword>
<dbReference type="Pfam" id="PF00593">
    <property type="entry name" value="TonB_dep_Rec_b-barrel"/>
    <property type="match status" value="1"/>
</dbReference>
<keyword evidence="4 8" id="KW-0812">Transmembrane</keyword>
<evidence type="ECO:0000256" key="3">
    <source>
        <dbReference type="ARBA" id="ARBA00022452"/>
    </source>
</evidence>
<dbReference type="Pfam" id="PF07715">
    <property type="entry name" value="Plug"/>
    <property type="match status" value="1"/>
</dbReference>
<evidence type="ECO:0000256" key="2">
    <source>
        <dbReference type="ARBA" id="ARBA00022448"/>
    </source>
</evidence>
<keyword evidence="5 9" id="KW-0798">TonB box</keyword>
<evidence type="ECO:0000313" key="12">
    <source>
        <dbReference type="EMBL" id="MDM7859890.1"/>
    </source>
</evidence>
<dbReference type="Proteomes" id="UP001234343">
    <property type="component" value="Unassembled WGS sequence"/>
</dbReference>
<evidence type="ECO:0000256" key="7">
    <source>
        <dbReference type="ARBA" id="ARBA00023237"/>
    </source>
</evidence>
<dbReference type="InterPro" id="IPR036942">
    <property type="entry name" value="Beta-barrel_TonB_sf"/>
</dbReference>
<keyword evidence="7 8" id="KW-0998">Cell outer membrane</keyword>
<keyword evidence="12" id="KW-0675">Receptor</keyword>
<comment type="caution">
    <text evidence="12">The sequence shown here is derived from an EMBL/GenBank/DDBJ whole genome shotgun (WGS) entry which is preliminary data.</text>
</comment>
<keyword evidence="6 8" id="KW-0472">Membrane</keyword>
<keyword evidence="3 8" id="KW-1134">Transmembrane beta strand</keyword>
<dbReference type="SUPFAM" id="SSF56935">
    <property type="entry name" value="Porins"/>
    <property type="match status" value="1"/>
</dbReference>
<accession>A0ABT7SUQ4</accession>
<dbReference type="EMBL" id="JAUCBP010000006">
    <property type="protein sequence ID" value="MDM7859890.1"/>
    <property type="molecule type" value="Genomic_DNA"/>
</dbReference>
<dbReference type="InterPro" id="IPR039426">
    <property type="entry name" value="TonB-dep_rcpt-like"/>
</dbReference>
<evidence type="ECO:0000256" key="9">
    <source>
        <dbReference type="RuleBase" id="RU003357"/>
    </source>
</evidence>
<evidence type="ECO:0000259" key="11">
    <source>
        <dbReference type="Pfam" id="PF07715"/>
    </source>
</evidence>
<evidence type="ECO:0000256" key="8">
    <source>
        <dbReference type="PROSITE-ProRule" id="PRU01360"/>
    </source>
</evidence>
<dbReference type="PROSITE" id="PS52016">
    <property type="entry name" value="TONB_DEPENDENT_REC_3"/>
    <property type="match status" value="1"/>
</dbReference>
<protein>
    <submittedName>
        <fullName evidence="12">TonB-dependent receptor</fullName>
    </submittedName>
</protein>
<feature type="domain" description="TonB-dependent receptor plug" evidence="11">
    <location>
        <begin position="148"/>
        <end position="269"/>
    </location>
</feature>
<name>A0ABT7SUQ4_9ALTE</name>
<evidence type="ECO:0000256" key="1">
    <source>
        <dbReference type="ARBA" id="ARBA00004571"/>
    </source>
</evidence>
<sequence>MTSWLSRLLSGINRLWVGGVLFLSPIGLAHAQYAIFDIPSLRADEALILFAKQADITLLFPFDEAETFTTQSLTGEFTHREALELLLKDSTLIVVQDESGKLSVQVAPSDTAELVDGNDDGSNDESAYNSTVEQIAVVGSRSLPRTVTSSPIPIDVINTEQLSQQGETDVLGMLSNLVPSLNVNDQSINDAASLVRPANLRGMASDHTLILVNGKRRHRSAAITFLGGGLSDGAQGPDVSVLPASAIRQVEVLRDGAAAQYGSDAIAGVINFVLKEDSSGGRVSVRGGSFFQGDGEDFQVQANVGVPLGSQGFVNASAEFRQRDATNRAVQRADAQMLRDAGNGFVADPAQYWGTLDVDDDVKFSINAGANINDDLQWYSFSNVARRKIEGGFYFRHPHLRRGVFAAPNGGQGQSQLLVGDLDGLNQGIECPTILINDNNVLDEPGYLLIANNTTAIGQNCFAFNEILPGGFSPRFGGRVEDAAFNMGIKGFFADDWAYDLSVSLGYSGIDYLISNTVNPSLGPDSPTEFAPGGARQIERTISFDITKFMDGIMDEPIHIAAGLEWRKESYHQKAGEESSYQAGFLALEPDSGLSQGFSVGSNGFPGYTPQSAGYWSRSNMAVYFDVETYLNDSYLMGAALRYEHFNDFGATFEGKVTGRYELSDLVSLRSSISTGFKAPTVGQSNVINVTTAFSERGLEDQATLPPTNPISIQVGATPLRPEESVNKSLGLVYYWHDGLFVTLDYFHITLKDRISTTSAIQLSQDDIRSLTRVGVPLSEIFESVKFFTNDFDTTTQGIDVVINYEFTSGRVQNSFSGSLNWTQTEVDRVTLYPRINALGGLEPVSNLTPARIHMLEDNLPDFRAVFALNQSFNDFDFLWRLRYFSGFYEDHLDASAGLDIEASAETVFDVELSYRFNENWRMTIGAQNFFDNRPSENPFSDLAGARYPPTSPLGMNGGYYYAQMSYSFN</sequence>
<dbReference type="Gene3D" id="2.170.130.10">
    <property type="entry name" value="TonB-dependent receptor, plug domain"/>
    <property type="match status" value="1"/>
</dbReference>
<feature type="domain" description="TonB-dependent receptor-like beta-barrel" evidence="10">
    <location>
        <begin position="477"/>
        <end position="929"/>
    </location>
</feature>
<gene>
    <name evidence="12" type="ORF">QTP81_04685</name>
</gene>
<evidence type="ECO:0000313" key="13">
    <source>
        <dbReference type="Proteomes" id="UP001234343"/>
    </source>
</evidence>
<proteinExistence type="inferred from homology"/>
<organism evidence="12 13">
    <name type="scientific">Alteromonas arenosi</name>
    <dbReference type="NCBI Taxonomy" id="3055817"/>
    <lineage>
        <taxon>Bacteria</taxon>
        <taxon>Pseudomonadati</taxon>
        <taxon>Pseudomonadota</taxon>
        <taxon>Gammaproteobacteria</taxon>
        <taxon>Alteromonadales</taxon>
        <taxon>Alteromonadaceae</taxon>
        <taxon>Alteromonas/Salinimonas group</taxon>
        <taxon>Alteromonas</taxon>
    </lineage>
</organism>
<evidence type="ECO:0000256" key="4">
    <source>
        <dbReference type="ARBA" id="ARBA00022692"/>
    </source>
</evidence>
<dbReference type="InterPro" id="IPR000531">
    <property type="entry name" value="Beta-barrel_TonB"/>
</dbReference>
<comment type="subcellular location">
    <subcellularLocation>
        <location evidence="1 8">Cell outer membrane</location>
        <topology evidence="1 8">Multi-pass membrane protein</topology>
    </subcellularLocation>
</comment>
<reference evidence="12 13" key="1">
    <citation type="submission" date="2023-06" db="EMBL/GenBank/DDBJ databases">
        <title>Alteromonas sp. ASW11-36 isolated from intertidal sand.</title>
        <authorList>
            <person name="Li Y."/>
        </authorList>
    </citation>
    <scope>NUCLEOTIDE SEQUENCE [LARGE SCALE GENOMIC DNA]</scope>
    <source>
        <strain evidence="12 13">ASW11-36</strain>
    </source>
</reference>